<protein>
    <submittedName>
        <fullName evidence="1">Uncharacterized protein</fullName>
    </submittedName>
</protein>
<reference evidence="2" key="1">
    <citation type="journal article" date="2014" name="Proc. Natl. Acad. Sci. U.S.A.">
        <title>Extensive sampling of basidiomycete genomes demonstrates inadequacy of the white-rot/brown-rot paradigm for wood decay fungi.</title>
        <authorList>
            <person name="Riley R."/>
            <person name="Salamov A.A."/>
            <person name="Brown D.W."/>
            <person name="Nagy L.G."/>
            <person name="Floudas D."/>
            <person name="Held B.W."/>
            <person name="Levasseur A."/>
            <person name="Lombard V."/>
            <person name="Morin E."/>
            <person name="Otillar R."/>
            <person name="Lindquist E.A."/>
            <person name="Sun H."/>
            <person name="LaButti K.M."/>
            <person name="Schmutz J."/>
            <person name="Jabbour D."/>
            <person name="Luo H."/>
            <person name="Baker S.E."/>
            <person name="Pisabarro A.G."/>
            <person name="Walton J.D."/>
            <person name="Blanchette R.A."/>
            <person name="Henrissat B."/>
            <person name="Martin F."/>
            <person name="Cullen D."/>
            <person name="Hibbett D.S."/>
            <person name="Grigoriev I.V."/>
        </authorList>
    </citation>
    <scope>NUCLEOTIDE SEQUENCE [LARGE SCALE GENOMIC DNA]</scope>
    <source>
        <strain evidence="2">CBS 339.88</strain>
    </source>
</reference>
<dbReference type="EMBL" id="KL142384">
    <property type="protein sequence ID" value="KDR73828.1"/>
    <property type="molecule type" value="Genomic_DNA"/>
</dbReference>
<dbReference type="HOGENOM" id="CLU_2722403_0_0_1"/>
<name>A0A067T469_GALM3</name>
<dbReference type="AlphaFoldDB" id="A0A067T469"/>
<sequence length="72" mass="8273">MSSKVVLTKEQKVLQSEALILSDHVDMANECLEYLQQLLAEHPRNEPRIKFVYTVLATIIPSTMICQNRLET</sequence>
<evidence type="ECO:0000313" key="2">
    <source>
        <dbReference type="Proteomes" id="UP000027222"/>
    </source>
</evidence>
<keyword evidence="2" id="KW-1185">Reference proteome</keyword>
<gene>
    <name evidence="1" type="ORF">GALMADRAFT_141610</name>
</gene>
<accession>A0A067T469</accession>
<organism evidence="1 2">
    <name type="scientific">Galerina marginata (strain CBS 339.88)</name>
    <dbReference type="NCBI Taxonomy" id="685588"/>
    <lineage>
        <taxon>Eukaryota</taxon>
        <taxon>Fungi</taxon>
        <taxon>Dikarya</taxon>
        <taxon>Basidiomycota</taxon>
        <taxon>Agaricomycotina</taxon>
        <taxon>Agaricomycetes</taxon>
        <taxon>Agaricomycetidae</taxon>
        <taxon>Agaricales</taxon>
        <taxon>Agaricineae</taxon>
        <taxon>Strophariaceae</taxon>
        <taxon>Galerina</taxon>
    </lineage>
</organism>
<proteinExistence type="predicted"/>
<evidence type="ECO:0000313" key="1">
    <source>
        <dbReference type="EMBL" id="KDR73828.1"/>
    </source>
</evidence>
<dbReference type="Proteomes" id="UP000027222">
    <property type="component" value="Unassembled WGS sequence"/>
</dbReference>